<dbReference type="PANTHER" id="PTHR46333:SF2">
    <property type="entry name" value="CYTOKINESIS PROTEIN 3"/>
    <property type="match status" value="1"/>
</dbReference>
<dbReference type="RefSeq" id="WP_330463502.1">
    <property type="nucleotide sequence ID" value="NZ_CP143578.1"/>
</dbReference>
<feature type="domain" description="Transglutaminase-like" evidence="2">
    <location>
        <begin position="72"/>
        <end position="159"/>
    </location>
</feature>
<dbReference type="InterPro" id="IPR002931">
    <property type="entry name" value="Transglutaminase-like"/>
</dbReference>
<dbReference type="SUPFAM" id="SSF54001">
    <property type="entry name" value="Cysteine proteinases"/>
    <property type="match status" value="1"/>
</dbReference>
<evidence type="ECO:0000313" key="3">
    <source>
        <dbReference type="EMBL" id="WVN21464.1"/>
    </source>
</evidence>
<dbReference type="InterPro" id="IPR038765">
    <property type="entry name" value="Papain-like_cys_pep_sf"/>
</dbReference>
<proteinExistence type="predicted"/>
<accession>A0ABZ2AH74</accession>
<evidence type="ECO:0000313" key="4">
    <source>
        <dbReference type="Proteomes" id="UP001431935"/>
    </source>
</evidence>
<evidence type="ECO:0000259" key="2">
    <source>
        <dbReference type="Pfam" id="PF01841"/>
    </source>
</evidence>
<keyword evidence="1" id="KW-0472">Membrane</keyword>
<organism evidence="3 4">
    <name type="scientific">Metamycoplasma gateae</name>
    <dbReference type="NCBI Taxonomy" id="35769"/>
    <lineage>
        <taxon>Bacteria</taxon>
        <taxon>Bacillati</taxon>
        <taxon>Mycoplasmatota</taxon>
        <taxon>Mycoplasmoidales</taxon>
        <taxon>Metamycoplasmataceae</taxon>
        <taxon>Metamycoplasma</taxon>
    </lineage>
</organism>
<keyword evidence="1" id="KW-0812">Transmembrane</keyword>
<keyword evidence="4" id="KW-1185">Reference proteome</keyword>
<dbReference type="PANTHER" id="PTHR46333">
    <property type="entry name" value="CYTOKINESIS PROTEIN 3"/>
    <property type="match status" value="1"/>
</dbReference>
<name>A0ABZ2AH74_9BACT</name>
<keyword evidence="1" id="KW-1133">Transmembrane helix</keyword>
<dbReference type="Gene3D" id="3.10.620.30">
    <property type="match status" value="1"/>
</dbReference>
<evidence type="ECO:0000256" key="1">
    <source>
        <dbReference type="SAM" id="Phobius"/>
    </source>
</evidence>
<gene>
    <name evidence="3" type="ORF">V2E26_00470</name>
</gene>
<reference evidence="3" key="1">
    <citation type="submission" date="2024-01" db="EMBL/GenBank/DDBJ databases">
        <title>Complete genome sequence of Mycoplasma gateae strain 3700.</title>
        <authorList>
            <person name="Spergser J."/>
        </authorList>
    </citation>
    <scope>NUCLEOTIDE SEQUENCE [LARGE SCALE GENOMIC DNA]</scope>
    <source>
        <strain evidence="3">3700</strain>
    </source>
</reference>
<dbReference type="Proteomes" id="UP001431935">
    <property type="component" value="Chromosome"/>
</dbReference>
<dbReference type="Pfam" id="PF01841">
    <property type="entry name" value="Transglut_core"/>
    <property type="match status" value="1"/>
</dbReference>
<feature type="transmembrane region" description="Helical" evidence="1">
    <location>
        <begin position="551"/>
        <end position="572"/>
    </location>
</feature>
<protein>
    <submittedName>
        <fullName evidence="3">Transglutaminase-like domain-containing protein</fullName>
    </submittedName>
</protein>
<sequence length="580" mass="66654">MKKILLSTLLLPTSLYPLIVVSASNEDKKYQKNLFENKLGIEFIKQVSLENIKNWDDSLGKYTNEDKGVIKQFVKKLIKNTTDKKSIAKIIHNWICENVKYATANGPAPEIEPIKVLERKVAVCGGFSNLYKVMLDEADIANVILTGNSIYGAHQWNLIILDDNDIFYSDATWGKAYFEKTIEDFSIDHEPQKMYGVSLQTKEFEYEFFHGISVKKINNIDKQIVNIPDQVNGLEITSISNYALNNEEQRDTLSNKKLIINVGSNISKIDFESGTSLIESFKINNKNKTYSDYNGILYSKNYGTLLSVPANYKEVVTIHQNTTNFDEKQSFRANHIKKINVDKKNQNYASVPSENHIYPLYDKQLQNVISIPGGANEIRLAKGSILTDFILSQYDNLKKVILDLGINQLNVLAFNNSSVSVIELPYDFPIELVSEIKKINPKIQINVIETSKIAQALIKEKVNNIKIISTKEALKLNEDWEWVTNKYDINFLEVEYKELIDELKKYSENIYTTNIDEYNQIKNKTQPILKQINEKIKVKQKETPKKYLKSILIYTSVIVLVFIAVILLVIFLKKRKNKRK</sequence>
<dbReference type="EMBL" id="CP143578">
    <property type="protein sequence ID" value="WVN21464.1"/>
    <property type="molecule type" value="Genomic_DNA"/>
</dbReference>
<dbReference type="InterPro" id="IPR052557">
    <property type="entry name" value="CAP/Cytokinesis_protein"/>
</dbReference>